<feature type="domain" description="HTH cro/C1-type" evidence="4">
    <location>
        <begin position="17"/>
        <end position="53"/>
    </location>
</feature>
<dbReference type="SMART" id="SM00530">
    <property type="entry name" value="HTH_XRE"/>
    <property type="match status" value="1"/>
</dbReference>
<keyword evidence="2" id="KW-0238">DNA-binding</keyword>
<dbReference type="GO" id="GO:0003677">
    <property type="term" value="F:DNA binding"/>
    <property type="evidence" value="ECO:0007669"/>
    <property type="project" value="UniProtKB-KW"/>
</dbReference>
<keyword evidence="3" id="KW-0804">Transcription</keyword>
<dbReference type="InterPro" id="IPR010982">
    <property type="entry name" value="Lambda_DNA-bd_dom_sf"/>
</dbReference>
<proteinExistence type="predicted"/>
<evidence type="ECO:0000313" key="6">
    <source>
        <dbReference type="Proteomes" id="UP000325743"/>
    </source>
</evidence>
<reference evidence="5 6" key="1">
    <citation type="submission" date="2018-09" db="EMBL/GenBank/DDBJ databases">
        <title>Complete genome sequence of Cupriavidus oxalaticus T2, a bacterium capable of phenol tolerance and degradation.</title>
        <authorList>
            <person name="Yan J."/>
        </authorList>
    </citation>
    <scope>NUCLEOTIDE SEQUENCE [LARGE SCALE GENOMIC DNA]</scope>
    <source>
        <strain evidence="5 6">T2</strain>
    </source>
</reference>
<dbReference type="EMBL" id="CP032519">
    <property type="protein sequence ID" value="QEZ47979.1"/>
    <property type="molecule type" value="Genomic_DNA"/>
</dbReference>
<dbReference type="PANTHER" id="PTHR36511">
    <property type="entry name" value="MERR FAMILY BACTERIAL REGULATORY PROTEIN"/>
    <property type="match status" value="1"/>
</dbReference>
<evidence type="ECO:0000256" key="2">
    <source>
        <dbReference type="ARBA" id="ARBA00023125"/>
    </source>
</evidence>
<dbReference type="PROSITE" id="PS50943">
    <property type="entry name" value="HTH_CROC1"/>
    <property type="match status" value="1"/>
</dbReference>
<keyword evidence="1" id="KW-0805">Transcription regulation</keyword>
<evidence type="ECO:0000313" key="5">
    <source>
        <dbReference type="EMBL" id="QEZ47979.1"/>
    </source>
</evidence>
<dbReference type="Proteomes" id="UP000325743">
    <property type="component" value="Chromosome 2"/>
</dbReference>
<accession>A0A5P3VT54</accession>
<dbReference type="SUPFAM" id="SSF47413">
    <property type="entry name" value="lambda repressor-like DNA-binding domains"/>
    <property type="match status" value="1"/>
</dbReference>
<protein>
    <submittedName>
        <fullName evidence="5">Helix-turn-helix domain-containing protein</fullName>
    </submittedName>
</protein>
<dbReference type="InterPro" id="IPR001387">
    <property type="entry name" value="Cro/C1-type_HTH"/>
</dbReference>
<dbReference type="Gene3D" id="1.10.260.40">
    <property type="entry name" value="lambda repressor-like DNA-binding domains"/>
    <property type="match status" value="1"/>
</dbReference>
<gene>
    <name evidence="5" type="ORF">D2917_28295</name>
</gene>
<sequence>MDARTGLHQVQPNQILIRALRARFHLSQAVLAAALNTSSSTVRKWEVGDKRPSGPSQKLLNLIDRKGLEAVL</sequence>
<evidence type="ECO:0000256" key="1">
    <source>
        <dbReference type="ARBA" id="ARBA00023015"/>
    </source>
</evidence>
<evidence type="ECO:0000259" key="4">
    <source>
        <dbReference type="PROSITE" id="PS50943"/>
    </source>
</evidence>
<organism evidence="5 6">
    <name type="scientific">Cupriavidus oxalaticus</name>
    <dbReference type="NCBI Taxonomy" id="96344"/>
    <lineage>
        <taxon>Bacteria</taxon>
        <taxon>Pseudomonadati</taxon>
        <taxon>Pseudomonadota</taxon>
        <taxon>Betaproteobacteria</taxon>
        <taxon>Burkholderiales</taxon>
        <taxon>Burkholderiaceae</taxon>
        <taxon>Cupriavidus</taxon>
    </lineage>
</organism>
<dbReference type="PANTHER" id="PTHR36511:SF3">
    <property type="entry name" value="ANTITOXIN HIGA-2"/>
    <property type="match status" value="1"/>
</dbReference>
<dbReference type="AlphaFoldDB" id="A0A5P3VT54"/>
<dbReference type="Pfam" id="PF01381">
    <property type="entry name" value="HTH_3"/>
    <property type="match status" value="1"/>
</dbReference>
<evidence type="ECO:0000256" key="3">
    <source>
        <dbReference type="ARBA" id="ARBA00023163"/>
    </source>
</evidence>
<dbReference type="InterPro" id="IPR052359">
    <property type="entry name" value="HTH-type_reg/antitoxin"/>
</dbReference>
<dbReference type="CDD" id="cd00093">
    <property type="entry name" value="HTH_XRE"/>
    <property type="match status" value="1"/>
</dbReference>
<name>A0A5P3VT54_9BURK</name>